<dbReference type="KEGG" id="pter:C2L65_20380"/>
<feature type="domain" description="Nitrile hydratase beta subunit-like N-terminal" evidence="1">
    <location>
        <begin position="36"/>
        <end position="118"/>
    </location>
</feature>
<dbReference type="EMBL" id="CP026112">
    <property type="protein sequence ID" value="AUT62032.1"/>
    <property type="molecule type" value="Genomic_DNA"/>
</dbReference>
<dbReference type="InterPro" id="IPR049054">
    <property type="entry name" value="CN_hydtase_beta-like_N"/>
</dbReference>
<reference evidence="2 3" key="1">
    <citation type="submission" date="2018-01" db="EMBL/GenBank/DDBJ databases">
        <title>Species boundaries and ecological features among Paraburkholderia terrae DSMZ17804T, P. hospita DSMZ17164T and P. caribensis DSMZ13236T.</title>
        <authorList>
            <person name="Pratama A.A."/>
        </authorList>
    </citation>
    <scope>NUCLEOTIDE SEQUENCE [LARGE SCALE GENOMIC DNA]</scope>
    <source>
        <strain evidence="2 3">DSM 17804</strain>
    </source>
</reference>
<protein>
    <submittedName>
        <fullName evidence="2">Nitrile hydratase accessory protein</fullName>
    </submittedName>
</protein>
<sequence length="134" mass="14584">MSAPAFTSTCVTPVAVSRELPALFEALPDMPRDGAGPVFAAPWQAAAFAMTLALHERGVFTWPEWAAILADAIRDAQAHGDPDRGDTYYTHWLTALERIATAKGCVTREGLIERKDAWDAAARRTPHGQPIELD</sequence>
<dbReference type="InterPro" id="IPR042262">
    <property type="entry name" value="CN_hydtase_beta_C"/>
</dbReference>
<dbReference type="InterPro" id="IPR008990">
    <property type="entry name" value="Elect_transpt_acc-like_dom_sf"/>
</dbReference>
<evidence type="ECO:0000313" key="3">
    <source>
        <dbReference type="Proteomes" id="UP000243502"/>
    </source>
</evidence>
<accession>A0A2I8ERN0</accession>
<dbReference type="InterPro" id="IPR023808">
    <property type="entry name" value="Nitrile_Hydratase_acc_put"/>
</dbReference>
<dbReference type="RefSeq" id="WP_042311095.1">
    <property type="nucleotide sequence ID" value="NZ_CP026112.1"/>
</dbReference>
<gene>
    <name evidence="2" type="ORF">C2L65_20380</name>
</gene>
<dbReference type="AlphaFoldDB" id="A0A2I8ERN0"/>
<dbReference type="Gene3D" id="1.10.472.20">
    <property type="entry name" value="Nitrile hydratase, beta subunit"/>
    <property type="match status" value="1"/>
</dbReference>
<dbReference type="SUPFAM" id="SSF50090">
    <property type="entry name" value="Electron transport accessory proteins"/>
    <property type="match status" value="1"/>
</dbReference>
<dbReference type="Proteomes" id="UP000243502">
    <property type="component" value="Chromosome 2"/>
</dbReference>
<dbReference type="OrthoDB" id="9811616at2"/>
<dbReference type="Pfam" id="PF21006">
    <property type="entry name" value="NHase_beta_N"/>
    <property type="match status" value="1"/>
</dbReference>
<evidence type="ECO:0000313" key="2">
    <source>
        <dbReference type="EMBL" id="AUT62032.1"/>
    </source>
</evidence>
<dbReference type="NCBIfam" id="TIGR03889">
    <property type="entry name" value="nitrile_acc"/>
    <property type="match status" value="1"/>
</dbReference>
<organism evidence="2 3">
    <name type="scientific">Paraburkholderia terrae</name>
    <dbReference type="NCBI Taxonomy" id="311230"/>
    <lineage>
        <taxon>Bacteria</taxon>
        <taxon>Pseudomonadati</taxon>
        <taxon>Pseudomonadota</taxon>
        <taxon>Betaproteobacteria</taxon>
        <taxon>Burkholderiales</taxon>
        <taxon>Burkholderiaceae</taxon>
        <taxon>Paraburkholderia</taxon>
    </lineage>
</organism>
<proteinExistence type="predicted"/>
<name>A0A2I8ERN0_9BURK</name>
<evidence type="ECO:0000259" key="1">
    <source>
        <dbReference type="Pfam" id="PF21006"/>
    </source>
</evidence>